<dbReference type="RefSeq" id="WP_179541530.1">
    <property type="nucleotide sequence ID" value="NZ_BAAALL010000002.1"/>
</dbReference>
<comment type="similarity">
    <text evidence="1">Belongs to the SMP-30/CGR1 family.</text>
</comment>
<dbReference type="InterPro" id="IPR011042">
    <property type="entry name" value="6-blade_b-propeller_TolB-like"/>
</dbReference>
<organism evidence="6 7">
    <name type="scientific">Nesterenkonia xinjiangensis</name>
    <dbReference type="NCBI Taxonomy" id="225327"/>
    <lineage>
        <taxon>Bacteria</taxon>
        <taxon>Bacillati</taxon>
        <taxon>Actinomycetota</taxon>
        <taxon>Actinomycetes</taxon>
        <taxon>Micrococcales</taxon>
        <taxon>Micrococcaceae</taxon>
        <taxon>Nesterenkonia</taxon>
    </lineage>
</organism>
<name>A0A7Z0GLH2_9MICC</name>
<dbReference type="PRINTS" id="PR01790">
    <property type="entry name" value="SMP30FAMILY"/>
</dbReference>
<comment type="caution">
    <text evidence="6">The sequence shown here is derived from an EMBL/GenBank/DDBJ whole genome shotgun (WGS) entry which is preliminary data.</text>
</comment>
<evidence type="ECO:0000256" key="1">
    <source>
        <dbReference type="ARBA" id="ARBA00008853"/>
    </source>
</evidence>
<protein>
    <submittedName>
        <fullName evidence="6">Gluconolactonase</fullName>
        <ecNumber evidence="6">3.1.1.17</ecNumber>
    </submittedName>
</protein>
<dbReference type="InterPro" id="IPR006020">
    <property type="entry name" value="PTB/PI_dom"/>
</dbReference>
<feature type="binding site" evidence="4">
    <location>
        <position position="28"/>
    </location>
    <ligand>
        <name>a divalent metal cation</name>
        <dbReference type="ChEBI" id="CHEBI:60240"/>
    </ligand>
</feature>
<dbReference type="Gene3D" id="2.120.10.30">
    <property type="entry name" value="TolB, C-terminal domain"/>
    <property type="match status" value="1"/>
</dbReference>
<dbReference type="GO" id="GO:0046872">
    <property type="term" value="F:metal ion binding"/>
    <property type="evidence" value="ECO:0007669"/>
    <property type="project" value="UniProtKB-KW"/>
</dbReference>
<dbReference type="SUPFAM" id="SSF63829">
    <property type="entry name" value="Calcium-dependent phosphotriesterase"/>
    <property type="match status" value="1"/>
</dbReference>
<dbReference type="PROSITE" id="PS01179">
    <property type="entry name" value="PID"/>
    <property type="match status" value="1"/>
</dbReference>
<feature type="binding site" evidence="4">
    <location>
        <position position="176"/>
    </location>
    <ligand>
        <name>a divalent metal cation</name>
        <dbReference type="ChEBI" id="CHEBI:60240"/>
    </ligand>
</feature>
<accession>A0A7Z0GLH2</accession>
<reference evidence="6 7" key="1">
    <citation type="submission" date="2020-07" db="EMBL/GenBank/DDBJ databases">
        <title>Sequencing the genomes of 1000 actinobacteria strains.</title>
        <authorList>
            <person name="Klenk H.-P."/>
        </authorList>
    </citation>
    <scope>NUCLEOTIDE SEQUENCE [LARGE SCALE GENOMIC DNA]</scope>
    <source>
        <strain evidence="6 7">DSM 15475</strain>
    </source>
</reference>
<evidence type="ECO:0000256" key="2">
    <source>
        <dbReference type="ARBA" id="ARBA00022801"/>
    </source>
</evidence>
<keyword evidence="7" id="KW-1185">Reference proteome</keyword>
<sequence length="313" mass="33631">MTSTLRLDDLLEPDSTLRQVGDGATWSEGPCWVPDAGVVRWSDIPGDRILQYDPGTGETTVHRDGVEFTNGRTLRPDGAVVQCSHGLRRVEVEVAGEEGAVVTPVVERWAEGRFNSPNDVVVASDGAVWFTDPPYGIVNPEEGHPGEMEYGGCHVFRVDPDTGEAEPMITDMGDPNGLAFSPDESVLYVSDTLAARKPGEGNPHHVRAYPVIRDGGAARTGRAVRCGQGRTLFEIADGVPDGIRVDEAGRIWSSAGDGVHLYSPDGEHLGHLPVPEVVANLCFGGPDGMDLYIAATSGLYHQRVRVRDAAWRG</sequence>
<evidence type="ECO:0000256" key="3">
    <source>
        <dbReference type="PIRSR" id="PIRSR605511-1"/>
    </source>
</evidence>
<proteinExistence type="inferred from homology"/>
<feature type="binding site" evidence="4">
    <location>
        <position position="142"/>
    </location>
    <ligand>
        <name>substrate</name>
    </ligand>
</feature>
<dbReference type="PANTHER" id="PTHR47572">
    <property type="entry name" value="LIPOPROTEIN-RELATED"/>
    <property type="match status" value="1"/>
</dbReference>
<keyword evidence="2 6" id="KW-0378">Hydrolase</keyword>
<evidence type="ECO:0000259" key="5">
    <source>
        <dbReference type="PROSITE" id="PS01179"/>
    </source>
</evidence>
<dbReference type="AlphaFoldDB" id="A0A7Z0GLH2"/>
<feature type="domain" description="PID" evidence="5">
    <location>
        <begin position="150"/>
        <end position="181"/>
    </location>
</feature>
<dbReference type="InterPro" id="IPR005511">
    <property type="entry name" value="SMP-30"/>
</dbReference>
<dbReference type="EC" id="3.1.1.17" evidence="6"/>
<dbReference type="InterPro" id="IPR051262">
    <property type="entry name" value="SMP-30/CGR1_Lactonase"/>
</dbReference>
<dbReference type="EMBL" id="JACCFY010000001">
    <property type="protein sequence ID" value="NYJ78147.1"/>
    <property type="molecule type" value="Genomic_DNA"/>
</dbReference>
<feature type="binding site" evidence="4">
    <location>
        <position position="241"/>
    </location>
    <ligand>
        <name>a divalent metal cation</name>
        <dbReference type="ChEBI" id="CHEBI:60240"/>
    </ligand>
</feature>
<gene>
    <name evidence="6" type="ORF">HNR09_001558</name>
</gene>
<dbReference type="InterPro" id="IPR013658">
    <property type="entry name" value="SGL"/>
</dbReference>
<keyword evidence="4" id="KW-0862">Zinc</keyword>
<feature type="binding site" evidence="4">
    <location>
        <position position="118"/>
    </location>
    <ligand>
        <name>substrate</name>
    </ligand>
</feature>
<evidence type="ECO:0000313" key="7">
    <source>
        <dbReference type="Proteomes" id="UP000535437"/>
    </source>
</evidence>
<evidence type="ECO:0000313" key="6">
    <source>
        <dbReference type="EMBL" id="NYJ78147.1"/>
    </source>
</evidence>
<feature type="active site" description="Proton donor/acceptor" evidence="3">
    <location>
        <position position="241"/>
    </location>
</feature>
<dbReference type="GO" id="GO:0004341">
    <property type="term" value="F:gluconolactonase activity"/>
    <property type="evidence" value="ECO:0007669"/>
    <property type="project" value="UniProtKB-EC"/>
</dbReference>
<evidence type="ECO:0000256" key="4">
    <source>
        <dbReference type="PIRSR" id="PIRSR605511-2"/>
    </source>
</evidence>
<dbReference type="Proteomes" id="UP000535437">
    <property type="component" value="Unassembled WGS sequence"/>
</dbReference>
<comment type="cofactor">
    <cofactor evidence="4">
        <name>Zn(2+)</name>
        <dbReference type="ChEBI" id="CHEBI:29105"/>
    </cofactor>
    <text evidence="4">Binds 1 divalent metal cation per subunit.</text>
</comment>
<dbReference type="Pfam" id="PF08450">
    <property type="entry name" value="SGL"/>
    <property type="match status" value="1"/>
</dbReference>
<dbReference type="PANTHER" id="PTHR47572:SF4">
    <property type="entry name" value="LACTONASE DRP35"/>
    <property type="match status" value="1"/>
</dbReference>
<keyword evidence="4" id="KW-0479">Metal-binding</keyword>